<reference evidence="2" key="1">
    <citation type="journal article" date="2014" name="Int. J. Syst. Evol. Microbiol.">
        <title>Complete genome of a new Firmicutes species belonging to the dominant human colonic microbiota ('Ruminococcus bicirculans') reveals two chromosomes and a selective capacity to utilize plant glucans.</title>
        <authorList>
            <consortium name="NISC Comparative Sequencing Program"/>
            <person name="Wegmann U."/>
            <person name="Louis P."/>
            <person name="Goesmann A."/>
            <person name="Henrissat B."/>
            <person name="Duncan S.H."/>
            <person name="Flint H.J."/>
        </authorList>
    </citation>
    <scope>NUCLEOTIDE SEQUENCE</scope>
    <source>
        <strain evidence="2">JCM 10667</strain>
    </source>
</reference>
<evidence type="ECO:0000313" key="2">
    <source>
        <dbReference type="EMBL" id="GAA0594083.1"/>
    </source>
</evidence>
<dbReference type="CDD" id="cd15482">
    <property type="entry name" value="Sialidase_non-viral"/>
    <property type="match status" value="1"/>
</dbReference>
<evidence type="ECO:0000256" key="1">
    <source>
        <dbReference type="SAM" id="MobiDB-lite"/>
    </source>
</evidence>
<dbReference type="RefSeq" id="WP_184887849.1">
    <property type="nucleotide sequence ID" value="NZ_BAAAHD010000078.1"/>
</dbReference>
<evidence type="ECO:0000313" key="3">
    <source>
        <dbReference type="EMBL" id="MBB4777424.1"/>
    </source>
</evidence>
<protein>
    <recommendedName>
        <fullName evidence="6">Exo-alpha-sialidase</fullName>
    </recommendedName>
</protein>
<dbReference type="PROSITE" id="PS51257">
    <property type="entry name" value="PROKAR_LIPOPROTEIN"/>
    <property type="match status" value="1"/>
</dbReference>
<dbReference type="Proteomes" id="UP001501427">
    <property type="component" value="Unassembled WGS sequence"/>
</dbReference>
<dbReference type="EMBL" id="JACHMV010000001">
    <property type="protein sequence ID" value="MBB4777424.1"/>
    <property type="molecule type" value="Genomic_DNA"/>
</dbReference>
<dbReference type="InterPro" id="IPR036278">
    <property type="entry name" value="Sialidase_sf"/>
</dbReference>
<dbReference type="AlphaFoldDB" id="A0A7W7N0T0"/>
<evidence type="ECO:0008006" key="6">
    <source>
        <dbReference type="Google" id="ProtNLM"/>
    </source>
</evidence>
<dbReference type="EMBL" id="BAAAHD010000078">
    <property type="protein sequence ID" value="GAA0594083.1"/>
    <property type="molecule type" value="Genomic_DNA"/>
</dbReference>
<dbReference type="Gene3D" id="2.120.10.10">
    <property type="match status" value="1"/>
</dbReference>
<keyword evidence="5" id="KW-1185">Reference proteome</keyword>
<dbReference type="SUPFAM" id="SSF50939">
    <property type="entry name" value="Sialidases"/>
    <property type="match status" value="1"/>
</dbReference>
<comment type="caution">
    <text evidence="3">The sequence shown here is derived from an EMBL/GenBank/DDBJ whole genome shotgun (WGS) entry which is preliminary data.</text>
</comment>
<gene>
    <name evidence="3" type="ORF">F4557_005842</name>
    <name evidence="2" type="ORF">GCM10009546_65440</name>
</gene>
<proteinExistence type="predicted"/>
<reference evidence="2" key="4">
    <citation type="submission" date="2023-12" db="EMBL/GenBank/DDBJ databases">
        <authorList>
            <person name="Sun Q."/>
            <person name="Inoue M."/>
        </authorList>
    </citation>
    <scope>NUCLEOTIDE SEQUENCE</scope>
    <source>
        <strain evidence="2">JCM 10667</strain>
    </source>
</reference>
<evidence type="ECO:0000313" key="4">
    <source>
        <dbReference type="Proteomes" id="UP000549343"/>
    </source>
</evidence>
<feature type="region of interest" description="Disordered" evidence="1">
    <location>
        <begin position="268"/>
        <end position="320"/>
    </location>
</feature>
<dbReference type="Proteomes" id="UP000549343">
    <property type="component" value="Unassembled WGS sequence"/>
</dbReference>
<dbReference type="SUPFAM" id="SSF110296">
    <property type="entry name" value="Oligoxyloglucan reducing end-specific cellobiohydrolase"/>
    <property type="match status" value="1"/>
</dbReference>
<sequence length="409" mass="42333">MAKRRPLAAAVVLVLLAGAGCGAWLRWRSGDTAEALDAWTYVPAAELSVQGAKPNLVLLSSDGERFVAVGRASPPGGGSVIASWTSTDGRSWREGNLGAVARTSGGAMVTGLARVKGGFVAVGARLSSGAAQTFLGSAAWTSADGVMWKAVATPPGDPFTTFSRPTLMSDGVHAYSRMGTSTWWRLGPDGAWRPFTSPGTRDCQQTYREQATRPGLFLYGYCGNPPRAALFALDSAGRVHDRSQALGDRISVVETAGARGGTMIAAGYRQLPPDDPAAQAAGPPPDGPDDQGPPFGAAYARSADGGATWSPARTMPGTGPTDHPQVGRFTALGSAFLMSGLVEREGTAVPVLWTSRDDGETWRLHRLPGFAEDGSLGDPAEAGGRVVIPALVGIDPLVTAGVFINSTDD</sequence>
<evidence type="ECO:0000313" key="5">
    <source>
        <dbReference type="Proteomes" id="UP001501427"/>
    </source>
</evidence>
<reference evidence="3 4" key="3">
    <citation type="submission" date="2020-08" db="EMBL/GenBank/DDBJ databases">
        <title>Sequencing the genomes of 1000 actinobacteria strains.</title>
        <authorList>
            <person name="Klenk H.-P."/>
        </authorList>
    </citation>
    <scope>NUCLEOTIDE SEQUENCE [LARGE SCALE GENOMIC DNA]</scope>
    <source>
        <strain evidence="3 4">DSM 44772</strain>
    </source>
</reference>
<accession>A0A7W7N0T0</accession>
<name>A0A7W7N0T0_9ACTN</name>
<reference evidence="5" key="2">
    <citation type="journal article" date="2019" name="Int. J. Syst. Evol. Microbiol.">
        <title>The Global Catalogue of Microorganisms (GCM) 10K type strain sequencing project: providing services to taxonomists for standard genome sequencing and annotation.</title>
        <authorList>
            <consortium name="The Broad Institute Genomics Platform"/>
            <consortium name="The Broad Institute Genome Sequencing Center for Infectious Disease"/>
            <person name="Wu L."/>
            <person name="Ma J."/>
        </authorList>
    </citation>
    <scope>NUCLEOTIDE SEQUENCE [LARGE SCALE GENOMIC DNA]</scope>
    <source>
        <strain evidence="5">JCM 10667</strain>
    </source>
</reference>
<organism evidence="3 4">
    <name type="scientific">Actinomadura livida</name>
    <dbReference type="NCBI Taxonomy" id="79909"/>
    <lineage>
        <taxon>Bacteria</taxon>
        <taxon>Bacillati</taxon>
        <taxon>Actinomycetota</taxon>
        <taxon>Actinomycetes</taxon>
        <taxon>Streptosporangiales</taxon>
        <taxon>Thermomonosporaceae</taxon>
        <taxon>Actinomadura</taxon>
    </lineage>
</organism>